<protein>
    <submittedName>
        <fullName evidence="1">Uncharacterized protein</fullName>
    </submittedName>
</protein>
<evidence type="ECO:0000313" key="2">
    <source>
        <dbReference type="Proteomes" id="UP000828941"/>
    </source>
</evidence>
<gene>
    <name evidence="1" type="ORF">L6164_026098</name>
</gene>
<proteinExistence type="predicted"/>
<dbReference type="Proteomes" id="UP000828941">
    <property type="component" value="Chromosome 10"/>
</dbReference>
<comment type="caution">
    <text evidence="1">The sequence shown here is derived from an EMBL/GenBank/DDBJ whole genome shotgun (WGS) entry which is preliminary data.</text>
</comment>
<keyword evidence="2" id="KW-1185">Reference proteome</keyword>
<accession>A0ACB9M479</accession>
<organism evidence="1 2">
    <name type="scientific">Bauhinia variegata</name>
    <name type="common">Purple orchid tree</name>
    <name type="synonym">Phanera variegata</name>
    <dbReference type="NCBI Taxonomy" id="167791"/>
    <lineage>
        <taxon>Eukaryota</taxon>
        <taxon>Viridiplantae</taxon>
        <taxon>Streptophyta</taxon>
        <taxon>Embryophyta</taxon>
        <taxon>Tracheophyta</taxon>
        <taxon>Spermatophyta</taxon>
        <taxon>Magnoliopsida</taxon>
        <taxon>eudicotyledons</taxon>
        <taxon>Gunneridae</taxon>
        <taxon>Pentapetalae</taxon>
        <taxon>rosids</taxon>
        <taxon>fabids</taxon>
        <taxon>Fabales</taxon>
        <taxon>Fabaceae</taxon>
        <taxon>Cercidoideae</taxon>
        <taxon>Cercideae</taxon>
        <taxon>Bauhiniinae</taxon>
        <taxon>Bauhinia</taxon>
    </lineage>
</organism>
<evidence type="ECO:0000313" key="1">
    <source>
        <dbReference type="EMBL" id="KAI4318311.1"/>
    </source>
</evidence>
<name>A0ACB9M479_BAUVA</name>
<reference evidence="1 2" key="1">
    <citation type="journal article" date="2022" name="DNA Res.">
        <title>Chromosomal-level genome assembly of the orchid tree Bauhinia variegata (Leguminosae; Cercidoideae) supports the allotetraploid origin hypothesis of Bauhinia.</title>
        <authorList>
            <person name="Zhong Y."/>
            <person name="Chen Y."/>
            <person name="Zheng D."/>
            <person name="Pang J."/>
            <person name="Liu Y."/>
            <person name="Luo S."/>
            <person name="Meng S."/>
            <person name="Qian L."/>
            <person name="Wei D."/>
            <person name="Dai S."/>
            <person name="Zhou R."/>
        </authorList>
    </citation>
    <scope>NUCLEOTIDE SEQUENCE [LARGE SCALE GENOMIC DNA]</scope>
    <source>
        <strain evidence="1">BV-YZ2020</strain>
    </source>
</reference>
<dbReference type="EMBL" id="CM039435">
    <property type="protein sequence ID" value="KAI4318311.1"/>
    <property type="molecule type" value="Genomic_DNA"/>
</dbReference>
<sequence length="150" mass="17296">MQFSNLDQFKNVVKDYVVFEGKDVIFAKHDNTRYRVMCAPTCPWTILCSWAHDLKSYQVETFIDTHSCPREMKLGCAITKWISEKLALYIRTNPNVEGEDVMNHNTIGYGLNVSSNKVYKAWGIARDIVVGFEREQYGKILIKIVALLLK</sequence>